<dbReference type="CDD" id="cd00448">
    <property type="entry name" value="YjgF_YER057c_UK114_family"/>
    <property type="match status" value="1"/>
</dbReference>
<reference evidence="1 2" key="1">
    <citation type="submission" date="2024-06" db="EMBL/GenBank/DDBJ databases">
        <title>Genomic Encyclopedia of Type Strains, Phase IV (KMG-IV): sequencing the most valuable type-strain genomes for metagenomic binning, comparative biology and taxonomic classification.</title>
        <authorList>
            <person name="Goeker M."/>
        </authorList>
    </citation>
    <scope>NUCLEOTIDE SEQUENCE [LARGE SCALE GENOMIC DNA]</scope>
    <source>
        <strain evidence="1 2">DSM 100022</strain>
    </source>
</reference>
<dbReference type="EMBL" id="JBEPMC010000004">
    <property type="protein sequence ID" value="MET3579511.1"/>
    <property type="molecule type" value="Genomic_DNA"/>
</dbReference>
<evidence type="ECO:0000313" key="1">
    <source>
        <dbReference type="EMBL" id="MET3579511.1"/>
    </source>
</evidence>
<name>A0ABV2GMK3_9HYPH</name>
<dbReference type="InterPro" id="IPR035959">
    <property type="entry name" value="RutC-like_sf"/>
</dbReference>
<dbReference type="RefSeq" id="WP_354490878.1">
    <property type="nucleotide sequence ID" value="NZ_JBEPMC010000004.1"/>
</dbReference>
<dbReference type="PANTHER" id="PTHR43857:SF1">
    <property type="entry name" value="YJGH FAMILY PROTEIN"/>
    <property type="match status" value="1"/>
</dbReference>
<dbReference type="Pfam" id="PF01042">
    <property type="entry name" value="Ribonuc_L-PSP"/>
    <property type="match status" value="1"/>
</dbReference>
<protein>
    <submittedName>
        <fullName evidence="1">Enamine deaminase RidA (YjgF/YER057c/UK114 family)</fullName>
    </submittedName>
</protein>
<organism evidence="1 2">
    <name type="scientific">Mesorhizobium robiniae</name>
    <dbReference type="NCBI Taxonomy" id="559315"/>
    <lineage>
        <taxon>Bacteria</taxon>
        <taxon>Pseudomonadati</taxon>
        <taxon>Pseudomonadota</taxon>
        <taxon>Alphaproteobacteria</taxon>
        <taxon>Hyphomicrobiales</taxon>
        <taxon>Phyllobacteriaceae</taxon>
        <taxon>Mesorhizobium</taxon>
    </lineage>
</organism>
<gene>
    <name evidence="1" type="ORF">ABID19_002542</name>
</gene>
<dbReference type="PANTHER" id="PTHR43857">
    <property type="entry name" value="BLR7761 PROTEIN"/>
    <property type="match status" value="1"/>
</dbReference>
<keyword evidence="2" id="KW-1185">Reference proteome</keyword>
<proteinExistence type="predicted"/>
<dbReference type="Proteomes" id="UP001549204">
    <property type="component" value="Unassembled WGS sequence"/>
</dbReference>
<sequence>MFKFLTPKSIKPPFARYSHGVEVPPGKRLVLCSGQVAITPDDQIPEDAGAQAELCFRSIAAILGEAGLGLSDIVRINAYVTDRAFLRPYMDVRDRLFTSPAPASTLMIVSGFARPEFKVEIEVIAAG</sequence>
<accession>A0ABV2GMK3</accession>
<dbReference type="Gene3D" id="3.30.1330.40">
    <property type="entry name" value="RutC-like"/>
    <property type="match status" value="1"/>
</dbReference>
<evidence type="ECO:0000313" key="2">
    <source>
        <dbReference type="Proteomes" id="UP001549204"/>
    </source>
</evidence>
<dbReference type="SUPFAM" id="SSF55298">
    <property type="entry name" value="YjgF-like"/>
    <property type="match status" value="1"/>
</dbReference>
<comment type="caution">
    <text evidence="1">The sequence shown here is derived from an EMBL/GenBank/DDBJ whole genome shotgun (WGS) entry which is preliminary data.</text>
</comment>
<dbReference type="InterPro" id="IPR006175">
    <property type="entry name" value="YjgF/YER057c/UK114"/>
</dbReference>